<keyword evidence="5" id="KW-0479">Metal-binding</keyword>
<proteinExistence type="predicted"/>
<dbReference type="CDD" id="cd16841">
    <property type="entry name" value="RraA_family"/>
    <property type="match status" value="1"/>
</dbReference>
<name>A0A949PQ16_9HYPH</name>
<evidence type="ECO:0000256" key="3">
    <source>
        <dbReference type="ARBA" id="ARBA00029596"/>
    </source>
</evidence>
<gene>
    <name evidence="6" type="ORF">KUG47_15575</name>
</gene>
<evidence type="ECO:0000313" key="7">
    <source>
        <dbReference type="Proteomes" id="UP000752297"/>
    </source>
</evidence>
<dbReference type="GO" id="GO:0047443">
    <property type="term" value="F:4-hydroxy-4-methyl-2-oxoglutarate aldolase activity"/>
    <property type="evidence" value="ECO:0007669"/>
    <property type="project" value="TreeGrafter"/>
</dbReference>
<dbReference type="EMBL" id="JAHRVA010000008">
    <property type="protein sequence ID" value="MBV2144918.1"/>
    <property type="molecule type" value="Genomic_DNA"/>
</dbReference>
<dbReference type="InterPro" id="IPR005493">
    <property type="entry name" value="RraA/RraA-like"/>
</dbReference>
<feature type="binding site" evidence="5">
    <location>
        <position position="124"/>
    </location>
    <ligand>
        <name>Mg(2+)</name>
        <dbReference type="ChEBI" id="CHEBI:18420"/>
    </ligand>
</feature>
<reference evidence="6 7" key="1">
    <citation type="submission" date="2021-06" db="EMBL/GenBank/DDBJ databases">
        <title>Falsochrobactrum tianjin sp.nov., a new petroleum-degrading bacteria isolated from oily soils.</title>
        <authorList>
            <person name="Chen G."/>
            <person name="Chen H."/>
            <person name="Tian J."/>
            <person name="Qing J."/>
            <person name="Zhong L."/>
            <person name="Ma W."/>
            <person name="Song Y."/>
            <person name="Cui X."/>
            <person name="Yan B."/>
        </authorList>
    </citation>
    <scope>NUCLEOTIDE SEQUENCE [LARGE SCALE GENOMIC DNA]</scope>
    <source>
        <strain evidence="6 7">TDYN1</strain>
    </source>
</reference>
<comment type="caution">
    <text evidence="6">The sequence shown here is derived from an EMBL/GenBank/DDBJ whole genome shotgun (WGS) entry which is preliminary data.</text>
</comment>
<evidence type="ECO:0000256" key="4">
    <source>
        <dbReference type="ARBA" id="ARBA00030169"/>
    </source>
</evidence>
<evidence type="ECO:0000256" key="2">
    <source>
        <dbReference type="ARBA" id="ARBA00016549"/>
    </source>
</evidence>
<protein>
    <recommendedName>
        <fullName evidence="2">Putative 4-hydroxy-4-methyl-2-oxoglutarate aldolase</fullName>
    </recommendedName>
    <alternativeName>
        <fullName evidence="3">Regulator of ribonuclease activity homolog</fullName>
    </alternativeName>
    <alternativeName>
        <fullName evidence="4">RraA-like protein</fullName>
    </alternativeName>
</protein>
<keyword evidence="5" id="KW-0460">Magnesium</keyword>
<dbReference type="Pfam" id="PF03737">
    <property type="entry name" value="RraA-like"/>
    <property type="match status" value="1"/>
</dbReference>
<dbReference type="GO" id="GO:0046872">
    <property type="term" value="F:metal ion binding"/>
    <property type="evidence" value="ECO:0007669"/>
    <property type="project" value="UniProtKB-KW"/>
</dbReference>
<accession>A0A949PQ16</accession>
<dbReference type="PANTHER" id="PTHR33254:SF4">
    <property type="entry name" value="4-HYDROXY-4-METHYL-2-OXOGLUTARATE ALDOLASE 3-RELATED"/>
    <property type="match status" value="1"/>
</dbReference>
<evidence type="ECO:0000256" key="5">
    <source>
        <dbReference type="PIRSR" id="PIRSR605493-1"/>
    </source>
</evidence>
<evidence type="ECO:0000313" key="6">
    <source>
        <dbReference type="EMBL" id="MBV2144918.1"/>
    </source>
</evidence>
<dbReference type="AlphaFoldDB" id="A0A949PQ16"/>
<dbReference type="RefSeq" id="WP_217678901.1">
    <property type="nucleotide sequence ID" value="NZ_JAHRVA010000008.1"/>
</dbReference>
<feature type="binding site" evidence="5">
    <location>
        <begin position="101"/>
        <end position="104"/>
    </location>
    <ligand>
        <name>substrate</name>
    </ligand>
</feature>
<evidence type="ECO:0000256" key="1">
    <source>
        <dbReference type="ARBA" id="ARBA00001968"/>
    </source>
</evidence>
<sequence length="225" mass="23977">MTNYDYARVNWAAIERLSRWYSGDIQDVMDKHGFYGFLQGISLQSALKPGQVICGPVHTVLYEKSTRTGQPQDVYHGTIDSVVKGGILLVDSSCAEGSGTGELMSTGAKTAGAAATIVNGTVRDIAEVKKLDYPLFGRGVSPVGVSGRMEPAKSQIDLNINDVRVRPGDVIFADISGVVVIPEELVAIIADDADANANAENQCRQRILSGEKLQSIWPLGATGPV</sequence>
<comment type="cofactor">
    <cofactor evidence="1">
        <name>a divalent metal cation</name>
        <dbReference type="ChEBI" id="CHEBI:60240"/>
    </cofactor>
</comment>
<dbReference type="GO" id="GO:0008948">
    <property type="term" value="F:oxaloacetate decarboxylase activity"/>
    <property type="evidence" value="ECO:0007669"/>
    <property type="project" value="TreeGrafter"/>
</dbReference>
<dbReference type="PANTHER" id="PTHR33254">
    <property type="entry name" value="4-HYDROXY-4-METHYL-2-OXOGLUTARATE ALDOLASE 3-RELATED"/>
    <property type="match status" value="1"/>
</dbReference>
<comment type="cofactor">
    <cofactor evidence="5">
        <name>Mg(2+)</name>
        <dbReference type="ChEBI" id="CHEBI:18420"/>
    </cofactor>
</comment>
<dbReference type="Proteomes" id="UP000752297">
    <property type="component" value="Unassembled WGS sequence"/>
</dbReference>
<keyword evidence="7" id="KW-1185">Reference proteome</keyword>
<organism evidence="6 7">
    <name type="scientific">Falsochrobactrum tianjinense</name>
    <dbReference type="NCBI Taxonomy" id="2706015"/>
    <lineage>
        <taxon>Bacteria</taxon>
        <taxon>Pseudomonadati</taxon>
        <taxon>Pseudomonadota</taxon>
        <taxon>Alphaproteobacteria</taxon>
        <taxon>Hyphomicrobiales</taxon>
        <taxon>Brucellaceae</taxon>
        <taxon>Falsochrobactrum</taxon>
    </lineage>
</organism>
<feature type="binding site" evidence="5">
    <location>
        <position position="123"/>
    </location>
    <ligand>
        <name>substrate</name>
    </ligand>
</feature>